<reference evidence="5 6" key="1">
    <citation type="journal article" date="2018" name="Nat. Ecol. Evol.">
        <title>Genomic signatures of mitonuclear coevolution across populations of Tigriopus californicus.</title>
        <authorList>
            <person name="Barreto F.S."/>
            <person name="Watson E.T."/>
            <person name="Lima T.G."/>
            <person name="Willett C.S."/>
            <person name="Edmands S."/>
            <person name="Li W."/>
            <person name="Burton R.S."/>
        </authorList>
    </citation>
    <scope>NUCLEOTIDE SEQUENCE [LARGE SCALE GENOMIC DNA]</scope>
    <source>
        <strain evidence="5 6">San Diego</strain>
    </source>
</reference>
<dbReference type="PANTHER" id="PTHR10117:SF54">
    <property type="entry name" value="TRANSIENT RECEPTOR POTENTIAL-GAMMA PROTEIN"/>
    <property type="match status" value="1"/>
</dbReference>
<organism evidence="5 6">
    <name type="scientific">Tigriopus californicus</name>
    <name type="common">Marine copepod</name>
    <dbReference type="NCBI Taxonomy" id="6832"/>
    <lineage>
        <taxon>Eukaryota</taxon>
        <taxon>Metazoa</taxon>
        <taxon>Ecdysozoa</taxon>
        <taxon>Arthropoda</taxon>
        <taxon>Crustacea</taxon>
        <taxon>Multicrustacea</taxon>
        <taxon>Hexanauplia</taxon>
        <taxon>Copepoda</taxon>
        <taxon>Harpacticoida</taxon>
        <taxon>Harpacticidae</taxon>
        <taxon>Tigriopus</taxon>
    </lineage>
</organism>
<feature type="transmembrane region" description="Helical" evidence="4">
    <location>
        <begin position="831"/>
        <end position="849"/>
    </location>
</feature>
<evidence type="ECO:0000256" key="4">
    <source>
        <dbReference type="SAM" id="Phobius"/>
    </source>
</evidence>
<accession>A0A553PPW4</accession>
<evidence type="ECO:0000256" key="3">
    <source>
        <dbReference type="ARBA" id="ARBA00023303"/>
    </source>
</evidence>
<dbReference type="InterPro" id="IPR002153">
    <property type="entry name" value="TRPC_channel"/>
</dbReference>
<dbReference type="Proteomes" id="UP000318571">
    <property type="component" value="Chromosome 6"/>
</dbReference>
<evidence type="ECO:0000313" key="5">
    <source>
        <dbReference type="EMBL" id="TRY79723.1"/>
    </source>
</evidence>
<feature type="transmembrane region" description="Helical" evidence="4">
    <location>
        <begin position="505"/>
        <end position="532"/>
    </location>
</feature>
<keyword evidence="4" id="KW-0812">Transmembrane</keyword>
<evidence type="ECO:0000256" key="2">
    <source>
        <dbReference type="ARBA" id="ARBA00023065"/>
    </source>
</evidence>
<feature type="transmembrane region" description="Helical" evidence="4">
    <location>
        <begin position="480"/>
        <end position="499"/>
    </location>
</feature>
<name>A0A553PPW4_TIGCA</name>
<feature type="transmembrane region" description="Helical" evidence="4">
    <location>
        <begin position="780"/>
        <end position="803"/>
    </location>
</feature>
<evidence type="ECO:0008006" key="7">
    <source>
        <dbReference type="Google" id="ProtNLM"/>
    </source>
</evidence>
<feature type="transmembrane region" description="Helical" evidence="4">
    <location>
        <begin position="553"/>
        <end position="573"/>
    </location>
</feature>
<dbReference type="GO" id="GO:0005886">
    <property type="term" value="C:plasma membrane"/>
    <property type="evidence" value="ECO:0007669"/>
    <property type="project" value="TreeGrafter"/>
</dbReference>
<dbReference type="STRING" id="6832.A0A553PPW4"/>
<dbReference type="GO" id="GO:0015279">
    <property type="term" value="F:store-operated calcium channel activity"/>
    <property type="evidence" value="ECO:0007669"/>
    <property type="project" value="TreeGrafter"/>
</dbReference>
<proteinExistence type="predicted"/>
<dbReference type="GO" id="GO:0070679">
    <property type="term" value="F:inositol 1,4,5 trisphosphate binding"/>
    <property type="evidence" value="ECO:0007669"/>
    <property type="project" value="TreeGrafter"/>
</dbReference>
<dbReference type="AlphaFoldDB" id="A0A553PPW4"/>
<protein>
    <recommendedName>
        <fullName evidence="7">Ion transport domain-containing protein</fullName>
    </recommendedName>
</protein>
<keyword evidence="3" id="KW-0407">Ion channel</keyword>
<evidence type="ECO:0000256" key="1">
    <source>
        <dbReference type="ARBA" id="ARBA00022448"/>
    </source>
</evidence>
<dbReference type="GO" id="GO:0034703">
    <property type="term" value="C:cation channel complex"/>
    <property type="evidence" value="ECO:0007669"/>
    <property type="project" value="TreeGrafter"/>
</dbReference>
<evidence type="ECO:0000313" key="6">
    <source>
        <dbReference type="Proteomes" id="UP000318571"/>
    </source>
</evidence>
<keyword evidence="4" id="KW-1133">Transmembrane helix</keyword>
<comment type="caution">
    <text evidence="5">The sequence shown here is derived from an EMBL/GenBank/DDBJ whole genome shotgun (WGS) entry which is preliminary data.</text>
</comment>
<dbReference type="PANTHER" id="PTHR10117">
    <property type="entry name" value="TRANSIENT RECEPTOR POTENTIAL CHANNEL"/>
    <property type="match status" value="1"/>
</dbReference>
<keyword evidence="2" id="KW-0406">Ion transport</keyword>
<gene>
    <name evidence="5" type="ORF">TCAL_13096</name>
</gene>
<keyword evidence="1" id="KW-0813">Transport</keyword>
<dbReference type="OMA" id="LWIDMPW"/>
<dbReference type="EMBL" id="VCGU01000002">
    <property type="protein sequence ID" value="TRY79723.1"/>
    <property type="molecule type" value="Genomic_DNA"/>
</dbReference>
<keyword evidence="6" id="KW-1185">Reference proteome</keyword>
<keyword evidence="4" id="KW-0472">Membrane</keyword>
<feature type="transmembrane region" description="Helical" evidence="4">
    <location>
        <begin position="636"/>
        <end position="658"/>
    </location>
</feature>
<sequence length="913" mass="105749">MDMNMSSLYPEMRFSWEIKSVDALFCNGMTRVGDLSREAILQAIKDEDLSVLKEDVNRNLFNDKKFCKECVTTAVASTQNIDIIEEIIDFLTTASEETRGNVDASIKEALRSAVKVEDEHLVLGILDNFHNNKKIKTLTDMNELIEHAVYCAAVQEDSNILHSILKWNLSNKTKKFTHKSKAYAGSTGGPKINSGSLLYAAKKNDYERVKIMFRYGYRLERIEKITDPLKRIELFKAITSPAYIIATLENVNDVSSEFFCPVKKCFEFACEASAKAKNTPEYKREYQEIEHRCEDYAISLLEQCENLEEVETFLQTKTHDGITHKDANYIMAILDSRKKFVAHERFQYVLLKKFGETEFKEDYAARNQTLWIDMPWYLRFMHVLKQIPCYLLLFLFPVFSQCCPWSNPEDYAARNQTLWIDMPWYLRFMHVLKQIPCYLLLFLFPVFSQCCPWSNPARNGTISSRVPWFVRQWRVPLNRCIYTAFSYMMFLFFIILYVAETQPPIIYWIDIFTATWIMSYTCRDMGTAYFLWKLENPKPMQERRFFKRYLTFWHLYNLFADFFFLIGLLMKLVEYLMTAPDSSVHDLVDMNNLAAGGRILWGAAFSLAILKTIKVGIASKYFGPIILSMNHMMKDVLLFLMTFVVIMIAFACGVSYIFNMASGKNNQAQLEGQQGSGSATRGVFTYFFWVLLQPFRGNPEYADVVDLPYNTTCLSSISSQRTNRNTLARCIVETMYNTSCIIKKLGDKSGSRVTHADISSCLIDREAGFGYLKSAAVPMWAVYQFLVSVVLLRILIVMMTITYRRIYDDLDKQWKYARAYMGIQFFDHDSLLPPPFTFLSIVVLIFQLFSDCRKRRTGKNADNSIVDAMPDQTYATLIFQLLDGAKPTLKVGEKDWRKKSRKVSTNLGDKLIV</sequence>
<feature type="transmembrane region" description="Helical" evidence="4">
    <location>
        <begin position="427"/>
        <end position="448"/>
    </location>
</feature>
<dbReference type="GO" id="GO:0051480">
    <property type="term" value="P:regulation of cytosolic calcium ion concentration"/>
    <property type="evidence" value="ECO:0007669"/>
    <property type="project" value="TreeGrafter"/>
</dbReference>